<evidence type="ECO:0000313" key="1">
    <source>
        <dbReference type="EMBL" id="KAH7663898.1"/>
    </source>
</evidence>
<dbReference type="Proteomes" id="UP000827976">
    <property type="component" value="Chromosome 14"/>
</dbReference>
<organism evidence="1 2">
    <name type="scientific">Dioscorea alata</name>
    <name type="common">Purple yam</name>
    <dbReference type="NCBI Taxonomy" id="55571"/>
    <lineage>
        <taxon>Eukaryota</taxon>
        <taxon>Viridiplantae</taxon>
        <taxon>Streptophyta</taxon>
        <taxon>Embryophyta</taxon>
        <taxon>Tracheophyta</taxon>
        <taxon>Spermatophyta</taxon>
        <taxon>Magnoliopsida</taxon>
        <taxon>Liliopsida</taxon>
        <taxon>Dioscoreales</taxon>
        <taxon>Dioscoreaceae</taxon>
        <taxon>Dioscorea</taxon>
    </lineage>
</organism>
<protein>
    <submittedName>
        <fullName evidence="1">Uncharacterized protein</fullName>
    </submittedName>
</protein>
<dbReference type="EMBL" id="CM037024">
    <property type="protein sequence ID" value="KAH7663898.1"/>
    <property type="molecule type" value="Genomic_DNA"/>
</dbReference>
<comment type="caution">
    <text evidence="1">The sequence shown here is derived from an EMBL/GenBank/DDBJ whole genome shotgun (WGS) entry which is preliminary data.</text>
</comment>
<name>A0ACB7UT33_DIOAL</name>
<gene>
    <name evidence="1" type="ORF">IHE45_14G086200</name>
</gene>
<reference evidence="2" key="1">
    <citation type="journal article" date="2022" name="Nat. Commun.">
        <title>Chromosome evolution and the genetic basis of agronomically important traits in greater yam.</title>
        <authorList>
            <person name="Bredeson J.V."/>
            <person name="Lyons J.B."/>
            <person name="Oniyinde I.O."/>
            <person name="Okereke N.R."/>
            <person name="Kolade O."/>
            <person name="Nnabue I."/>
            <person name="Nwadili C.O."/>
            <person name="Hribova E."/>
            <person name="Parker M."/>
            <person name="Nwogha J."/>
            <person name="Shu S."/>
            <person name="Carlson J."/>
            <person name="Kariba R."/>
            <person name="Muthemba S."/>
            <person name="Knop K."/>
            <person name="Barton G.J."/>
            <person name="Sherwood A.V."/>
            <person name="Lopez-Montes A."/>
            <person name="Asiedu R."/>
            <person name="Jamnadass R."/>
            <person name="Muchugi A."/>
            <person name="Goodstein D."/>
            <person name="Egesi C.N."/>
            <person name="Featherston J."/>
            <person name="Asfaw A."/>
            <person name="Simpson G.G."/>
            <person name="Dolezel J."/>
            <person name="Hendre P.S."/>
            <person name="Van Deynze A."/>
            <person name="Kumar P.L."/>
            <person name="Obidiegwu J.E."/>
            <person name="Bhattacharjee R."/>
            <person name="Rokhsar D.S."/>
        </authorList>
    </citation>
    <scope>NUCLEOTIDE SEQUENCE [LARGE SCALE GENOMIC DNA]</scope>
    <source>
        <strain evidence="2">cv. TDa95/00328</strain>
    </source>
</reference>
<sequence>MHINPYQVECIKMEMVNSTTSLTPFTPKALHEHYTVRQAFLKSYQFTVRESFGEKLWRGFREFNKMGKAAIVQAFHRISGRVPAMRSLKCFSPSSKDCCLEDF</sequence>
<keyword evidence="2" id="KW-1185">Reference proteome</keyword>
<proteinExistence type="predicted"/>
<accession>A0ACB7UT33</accession>
<evidence type="ECO:0000313" key="2">
    <source>
        <dbReference type="Proteomes" id="UP000827976"/>
    </source>
</evidence>